<name>A0A1L7NQ66_PSEPU</name>
<evidence type="ECO:0000313" key="3">
    <source>
        <dbReference type="Proteomes" id="UP000218731"/>
    </source>
</evidence>
<feature type="region of interest" description="Disordered" evidence="1">
    <location>
        <begin position="33"/>
        <end position="59"/>
    </location>
</feature>
<accession>A0A1L7NQ66</accession>
<keyword evidence="2" id="KW-0614">Plasmid</keyword>
<dbReference type="Proteomes" id="UP000218731">
    <property type="component" value="Plasmid pKF715D"/>
</dbReference>
<geneLocation type="plasmid" evidence="3">
    <name>pkf715d dna</name>
</geneLocation>
<proteinExistence type="predicted"/>
<evidence type="ECO:0000256" key="1">
    <source>
        <dbReference type="SAM" id="MobiDB-lite"/>
    </source>
</evidence>
<organism evidence="2 3">
    <name type="scientific">Pseudomonas putida</name>
    <name type="common">Arthrobacter siderocapsulatus</name>
    <dbReference type="NCBI Taxonomy" id="303"/>
    <lineage>
        <taxon>Bacteria</taxon>
        <taxon>Pseudomonadati</taxon>
        <taxon>Pseudomonadota</taxon>
        <taxon>Gammaproteobacteria</taxon>
        <taxon>Pseudomonadales</taxon>
        <taxon>Pseudomonadaceae</taxon>
        <taxon>Pseudomonas</taxon>
    </lineage>
</organism>
<dbReference type="EMBL" id="AP015033">
    <property type="protein sequence ID" value="BAW27594.1"/>
    <property type="molecule type" value="Genomic_DNA"/>
</dbReference>
<dbReference type="AlphaFoldDB" id="A0A1L7NQ66"/>
<sequence length="59" mass="6399">MKRFFALAAVLVCLSGCWDEKDKVVCDAECRAERSGETSFPSLDTSAPDSFKKAPAKGQ</sequence>
<reference evidence="2 3" key="1">
    <citation type="submission" date="2015-11" db="EMBL/GenBank/DDBJ databases">
        <title>Complete genome sequencing of a biphenyl-degrading bacterium, Pseudomonas putida KF715 (=NBRC110667).</title>
        <authorList>
            <person name="Suenaga H."/>
            <person name="Fujihara N."/>
            <person name="Watanabe T."/>
            <person name="Hirose J."/>
            <person name="Kimura N."/>
            <person name="Yamazoe A."/>
            <person name="Hosoyama A."/>
            <person name="Shimodaira J."/>
            <person name="Furukawa K."/>
        </authorList>
    </citation>
    <scope>NUCLEOTIDE SEQUENCE [LARGE SCALE GENOMIC DNA]</scope>
    <source>
        <strain evidence="2 3">KF715</strain>
        <plasmid evidence="3">Plasmid pkf715d dna</plasmid>
    </source>
</reference>
<evidence type="ECO:0000313" key="2">
    <source>
        <dbReference type="EMBL" id="BAW27594.1"/>
    </source>
</evidence>
<feature type="compositionally biased region" description="Polar residues" evidence="1">
    <location>
        <begin position="37"/>
        <end position="48"/>
    </location>
</feature>
<protein>
    <submittedName>
        <fullName evidence="2">Spore germination protein xc</fullName>
    </submittedName>
</protein>
<gene>
    <name evidence="2" type="ORF">KF715C_pD360</name>
</gene>